<dbReference type="PANTHER" id="PTHR11458:SF0">
    <property type="entry name" value="DELTA-AMINOLEVULINIC ACID DEHYDRATASE"/>
    <property type="match status" value="1"/>
</dbReference>
<evidence type="ECO:0000313" key="16">
    <source>
        <dbReference type="Proteomes" id="UP000192418"/>
    </source>
</evidence>
<feature type="binding site" evidence="11">
    <location>
        <position position="122"/>
    </location>
    <ligand>
        <name>Zn(2+)</name>
        <dbReference type="ChEBI" id="CHEBI:29105"/>
        <note>catalytic</note>
    </ligand>
</feature>
<keyword evidence="11" id="KW-0862">Zinc</keyword>
<dbReference type="SMART" id="SM01004">
    <property type="entry name" value="ALAD"/>
    <property type="match status" value="1"/>
</dbReference>
<feature type="active site" description="Schiff-base intermediate with substrate" evidence="9">
    <location>
        <position position="248"/>
    </location>
</feature>
<feature type="binding site" evidence="11">
    <location>
        <position position="120"/>
    </location>
    <ligand>
        <name>Zn(2+)</name>
        <dbReference type="ChEBI" id="CHEBI:29105"/>
        <note>catalytic</note>
    </ligand>
</feature>
<evidence type="ECO:0000256" key="1">
    <source>
        <dbReference type="ARBA" id="ARBA00004694"/>
    </source>
</evidence>
<evidence type="ECO:0000256" key="8">
    <source>
        <dbReference type="ARBA" id="ARBA00047651"/>
    </source>
</evidence>
<dbReference type="PANTHER" id="PTHR11458">
    <property type="entry name" value="DELTA-AMINOLEVULINIC ACID DEHYDRATASE"/>
    <property type="match status" value="1"/>
</dbReference>
<dbReference type="Gene3D" id="3.20.20.70">
    <property type="entry name" value="Aldolase class I"/>
    <property type="match status" value="1"/>
</dbReference>
<reference evidence="15 16" key="1">
    <citation type="submission" date="2017-04" db="EMBL/GenBank/DDBJ databases">
        <authorList>
            <person name="Afonso C.L."/>
            <person name="Miller P.J."/>
            <person name="Scott M.A."/>
            <person name="Spackman E."/>
            <person name="Goraichik I."/>
            <person name="Dimitrov K.M."/>
            <person name="Suarez D.L."/>
            <person name="Swayne D.E."/>
        </authorList>
    </citation>
    <scope>NUCLEOTIDE SEQUENCE [LARGE SCALE GENOMIC DNA]</scope>
    <source>
        <strain evidence="15 16">DSM 3385</strain>
    </source>
</reference>
<comment type="similarity">
    <text evidence="2 14">Belongs to the ALAD family.</text>
</comment>
<keyword evidence="6 13" id="KW-0456">Lyase</keyword>
<dbReference type="EMBL" id="FWXY01000012">
    <property type="protein sequence ID" value="SMC83816.1"/>
    <property type="molecule type" value="Genomic_DNA"/>
</dbReference>
<dbReference type="AlphaFoldDB" id="A0A1W2CFH4"/>
<dbReference type="InterPro" id="IPR013785">
    <property type="entry name" value="Aldolase_TIM"/>
</dbReference>
<name>A0A1W2CFH4_9BACT</name>
<dbReference type="UniPathway" id="UPA00251">
    <property type="reaction ID" value="UER00318"/>
</dbReference>
<dbReference type="FunFam" id="3.20.20.70:FF:000019">
    <property type="entry name" value="Delta-aminolevulinic acid dehydratase"/>
    <property type="match status" value="1"/>
</dbReference>
<protein>
    <recommendedName>
        <fullName evidence="4 13">Delta-aminolevulinic acid dehydratase</fullName>
        <ecNumber evidence="3 13">4.2.1.24</ecNumber>
    </recommendedName>
</protein>
<evidence type="ECO:0000256" key="12">
    <source>
        <dbReference type="PIRSR" id="PIRSR001415-5"/>
    </source>
</evidence>
<keyword evidence="11" id="KW-0479">Metal-binding</keyword>
<dbReference type="GO" id="GO:0008270">
    <property type="term" value="F:zinc ion binding"/>
    <property type="evidence" value="ECO:0007669"/>
    <property type="project" value="TreeGrafter"/>
</dbReference>
<dbReference type="EC" id="4.2.1.24" evidence="3 13"/>
<dbReference type="Pfam" id="PF00490">
    <property type="entry name" value="ALAD"/>
    <property type="match status" value="1"/>
</dbReference>
<keyword evidence="7 13" id="KW-0627">Porphyrin biosynthesis</keyword>
<feature type="binding site" evidence="10">
    <location>
        <position position="205"/>
    </location>
    <ligand>
        <name>5-aminolevulinate</name>
        <dbReference type="ChEBI" id="CHEBI:356416"/>
        <label>1</label>
    </ligand>
</feature>
<evidence type="ECO:0000256" key="3">
    <source>
        <dbReference type="ARBA" id="ARBA00012053"/>
    </source>
</evidence>
<comment type="catalytic activity">
    <reaction evidence="8 13">
        <text>2 5-aminolevulinate = porphobilinogen + 2 H2O + H(+)</text>
        <dbReference type="Rhea" id="RHEA:24064"/>
        <dbReference type="ChEBI" id="CHEBI:15377"/>
        <dbReference type="ChEBI" id="CHEBI:15378"/>
        <dbReference type="ChEBI" id="CHEBI:58126"/>
        <dbReference type="ChEBI" id="CHEBI:356416"/>
        <dbReference type="EC" id="4.2.1.24"/>
    </reaction>
</comment>
<keyword evidence="12" id="KW-0460">Magnesium</keyword>
<dbReference type="GO" id="GO:0006782">
    <property type="term" value="P:protoporphyrinogen IX biosynthetic process"/>
    <property type="evidence" value="ECO:0007669"/>
    <property type="project" value="UniProtKB-UniPathway"/>
</dbReference>
<evidence type="ECO:0000256" key="7">
    <source>
        <dbReference type="ARBA" id="ARBA00023244"/>
    </source>
</evidence>
<dbReference type="PRINTS" id="PR00144">
    <property type="entry name" value="DALDHYDRTASE"/>
</dbReference>
<dbReference type="NCBIfam" id="NF006762">
    <property type="entry name" value="PRK09283.1"/>
    <property type="match status" value="1"/>
</dbReference>
<accession>A0A1W2CFH4</accession>
<dbReference type="OrthoDB" id="9805001at2"/>
<feature type="active site" description="Schiff-base intermediate with substrate" evidence="9">
    <location>
        <position position="195"/>
    </location>
</feature>
<keyword evidence="16" id="KW-1185">Reference proteome</keyword>
<dbReference type="InterPro" id="IPR001731">
    <property type="entry name" value="ALAD"/>
</dbReference>
<feature type="binding site" evidence="10">
    <location>
        <position position="274"/>
    </location>
    <ligand>
        <name>5-aminolevulinate</name>
        <dbReference type="ChEBI" id="CHEBI:356416"/>
        <label>2</label>
    </ligand>
</feature>
<dbReference type="STRING" id="1121400.SAMN02746065_11224"/>
<dbReference type="RefSeq" id="WP_084069638.1">
    <property type="nucleotide sequence ID" value="NZ_FWXY01000012.1"/>
</dbReference>
<dbReference type="GO" id="GO:0005829">
    <property type="term" value="C:cytosol"/>
    <property type="evidence" value="ECO:0007669"/>
    <property type="project" value="TreeGrafter"/>
</dbReference>
<evidence type="ECO:0000256" key="9">
    <source>
        <dbReference type="PIRSR" id="PIRSR001415-1"/>
    </source>
</evidence>
<evidence type="ECO:0000313" key="15">
    <source>
        <dbReference type="EMBL" id="SMC83816.1"/>
    </source>
</evidence>
<comment type="subunit">
    <text evidence="13">Homooctamer.</text>
</comment>
<evidence type="ECO:0000256" key="2">
    <source>
        <dbReference type="ARBA" id="ARBA00008055"/>
    </source>
</evidence>
<sequence>MLFPEYRPRRLREKESFRRMIRETALSVDDFILPLFAVEGKGIKKPIEPLPGQFHLSCDNLVKVVKEAADLNIPAVMLFGLPGKKDPLGTQAYAADGIVQKAIKTVKDALPDMTVLTDVCLCQYTDHGHCGMVDKGTVDNDATLDLLARTALSHVKAGADMVAPSDMMDGRIAEIRGTLDDEGYSHIPIMSYAVKYASSFYGPFRSAADSTPQFGDRRSYQMDPANALEAVREATMDVEEGADIIMVKPALPYLDILARLKQEIDLPLAAYNVSGEYAMIKAAEMMGWVDGIKVIMETLLSIKRAGADTILTYAAMEAARELDK</sequence>
<dbReference type="PROSITE" id="PS00169">
    <property type="entry name" value="D_ALA_DEHYDRATASE"/>
    <property type="match status" value="1"/>
</dbReference>
<feature type="binding site" evidence="10">
    <location>
        <position position="313"/>
    </location>
    <ligand>
        <name>5-aminolevulinate</name>
        <dbReference type="ChEBI" id="CHEBI:356416"/>
        <label>2</label>
    </ligand>
</feature>
<keyword evidence="5" id="KW-0350">Heme biosynthesis</keyword>
<comment type="pathway">
    <text evidence="1">Porphyrin-containing compound metabolism; protoporphyrin-IX biosynthesis; coproporphyrinogen-III from 5-aminolevulinate: step 1/4.</text>
</comment>
<evidence type="ECO:0000256" key="10">
    <source>
        <dbReference type="PIRSR" id="PIRSR001415-2"/>
    </source>
</evidence>
<dbReference type="Proteomes" id="UP000192418">
    <property type="component" value="Unassembled WGS sequence"/>
</dbReference>
<gene>
    <name evidence="15" type="ORF">SAMN02746065_11224</name>
</gene>
<evidence type="ECO:0000256" key="11">
    <source>
        <dbReference type="PIRSR" id="PIRSR001415-3"/>
    </source>
</evidence>
<dbReference type="SUPFAM" id="SSF51569">
    <property type="entry name" value="Aldolase"/>
    <property type="match status" value="1"/>
</dbReference>
<organism evidence="15 16">
    <name type="scientific">Desulfocicer vacuolatum DSM 3385</name>
    <dbReference type="NCBI Taxonomy" id="1121400"/>
    <lineage>
        <taxon>Bacteria</taxon>
        <taxon>Pseudomonadati</taxon>
        <taxon>Thermodesulfobacteriota</taxon>
        <taxon>Desulfobacteria</taxon>
        <taxon>Desulfobacterales</taxon>
        <taxon>Desulfobacteraceae</taxon>
        <taxon>Desulfocicer</taxon>
    </lineage>
</organism>
<evidence type="ECO:0000256" key="4">
    <source>
        <dbReference type="ARBA" id="ARBA00020771"/>
    </source>
</evidence>
<dbReference type="PIRSF" id="PIRSF001415">
    <property type="entry name" value="Porphbilin_synth"/>
    <property type="match status" value="1"/>
</dbReference>
<feature type="binding site" evidence="11">
    <location>
        <position position="130"/>
    </location>
    <ligand>
        <name>Zn(2+)</name>
        <dbReference type="ChEBI" id="CHEBI:29105"/>
        <note>catalytic</note>
    </ligand>
</feature>
<evidence type="ECO:0000256" key="14">
    <source>
        <dbReference type="RuleBase" id="RU004161"/>
    </source>
</evidence>
<proteinExistence type="inferred from homology"/>
<dbReference type="CDD" id="cd00384">
    <property type="entry name" value="ALAD_PBGS"/>
    <property type="match status" value="1"/>
</dbReference>
<dbReference type="InterPro" id="IPR030656">
    <property type="entry name" value="ALAD_AS"/>
</dbReference>
<dbReference type="GO" id="GO:0004655">
    <property type="term" value="F:porphobilinogen synthase activity"/>
    <property type="evidence" value="ECO:0007669"/>
    <property type="project" value="UniProtKB-EC"/>
</dbReference>
<evidence type="ECO:0000256" key="13">
    <source>
        <dbReference type="RuleBase" id="RU000515"/>
    </source>
</evidence>
<evidence type="ECO:0000256" key="5">
    <source>
        <dbReference type="ARBA" id="ARBA00023133"/>
    </source>
</evidence>
<evidence type="ECO:0000256" key="6">
    <source>
        <dbReference type="ARBA" id="ARBA00023239"/>
    </source>
</evidence>
<feature type="binding site" evidence="12">
    <location>
        <position position="233"/>
    </location>
    <ligand>
        <name>Mg(2+)</name>
        <dbReference type="ChEBI" id="CHEBI:18420"/>
    </ligand>
</feature>
<feature type="binding site" evidence="10">
    <location>
        <position position="217"/>
    </location>
    <ligand>
        <name>5-aminolevulinate</name>
        <dbReference type="ChEBI" id="CHEBI:356416"/>
        <label>1</label>
    </ligand>
</feature>